<feature type="non-terminal residue" evidence="2">
    <location>
        <position position="1"/>
    </location>
</feature>
<evidence type="ECO:0000256" key="1">
    <source>
        <dbReference type="SAM" id="MobiDB-lite"/>
    </source>
</evidence>
<organism evidence="2 3">
    <name type="scientific">Haematococcus lacustris</name>
    <name type="common">Green alga</name>
    <name type="synonym">Haematococcus pluvialis</name>
    <dbReference type="NCBI Taxonomy" id="44745"/>
    <lineage>
        <taxon>Eukaryota</taxon>
        <taxon>Viridiplantae</taxon>
        <taxon>Chlorophyta</taxon>
        <taxon>core chlorophytes</taxon>
        <taxon>Chlorophyceae</taxon>
        <taxon>CS clade</taxon>
        <taxon>Chlamydomonadales</taxon>
        <taxon>Haematococcaceae</taxon>
        <taxon>Haematococcus</taxon>
    </lineage>
</organism>
<accession>A0A699ZKB9</accession>
<gene>
    <name evidence="2" type="ORF">HaLaN_16183</name>
</gene>
<dbReference type="Pfam" id="PF08293">
    <property type="entry name" value="MRP-S33"/>
    <property type="match status" value="1"/>
</dbReference>
<evidence type="ECO:0000313" key="3">
    <source>
        <dbReference type="Proteomes" id="UP000485058"/>
    </source>
</evidence>
<feature type="non-terminal residue" evidence="2">
    <location>
        <position position="99"/>
    </location>
</feature>
<proteinExistence type="predicted"/>
<name>A0A699ZKB9_HAELA</name>
<dbReference type="InterPro" id="IPR013219">
    <property type="entry name" value="Ribosomal_mS33"/>
</dbReference>
<dbReference type="Proteomes" id="UP000485058">
    <property type="component" value="Unassembled WGS sequence"/>
</dbReference>
<dbReference type="EMBL" id="BLLF01001433">
    <property type="protein sequence ID" value="GFH19264.1"/>
    <property type="molecule type" value="Genomic_DNA"/>
</dbReference>
<comment type="caution">
    <text evidence="2">The sequence shown here is derived from an EMBL/GenBank/DDBJ whole genome shotgun (WGS) entry which is preliminary data.</text>
</comment>
<dbReference type="AlphaFoldDB" id="A0A699ZKB9"/>
<feature type="compositionally biased region" description="Low complexity" evidence="1">
    <location>
        <begin position="89"/>
        <end position="99"/>
    </location>
</feature>
<keyword evidence="3" id="KW-1185">Reference proteome</keyword>
<protein>
    <submittedName>
        <fullName evidence="2">Uncharacterized protein</fullName>
    </submittedName>
</protein>
<reference evidence="2 3" key="1">
    <citation type="submission" date="2020-02" db="EMBL/GenBank/DDBJ databases">
        <title>Draft genome sequence of Haematococcus lacustris strain NIES-144.</title>
        <authorList>
            <person name="Morimoto D."/>
            <person name="Nakagawa S."/>
            <person name="Yoshida T."/>
            <person name="Sawayama S."/>
        </authorList>
    </citation>
    <scope>NUCLEOTIDE SEQUENCE [LARGE SCALE GENOMIC DNA]</scope>
    <source>
        <strain evidence="2 3">NIES-144</strain>
    </source>
</reference>
<feature type="compositionally biased region" description="Basic residues" evidence="1">
    <location>
        <begin position="75"/>
        <end position="84"/>
    </location>
</feature>
<feature type="region of interest" description="Disordered" evidence="1">
    <location>
        <begin position="75"/>
        <end position="99"/>
    </location>
</feature>
<sequence length="99" mass="11100">MTLPNSTNGAAKQHFTDEQIAEIRASIFGAPIRNSDRDGRHILTRKLRGAELASWYFMPAPLPGGHNEEAEHIARRKLNKRRKKEAAEEPAAASGRRKK</sequence>
<evidence type="ECO:0000313" key="2">
    <source>
        <dbReference type="EMBL" id="GFH19264.1"/>
    </source>
</evidence>